<dbReference type="PANTHER" id="PTHR24276:SF91">
    <property type="entry name" value="AT26814P-RELATED"/>
    <property type="match status" value="1"/>
</dbReference>
<dbReference type="InterPro" id="IPR033116">
    <property type="entry name" value="TRYPSIN_SER"/>
</dbReference>
<organism evidence="10 11">
    <name type="scientific">Ignelater luminosus</name>
    <name type="common">Cucubano</name>
    <name type="synonym">Pyrophorus luminosus</name>
    <dbReference type="NCBI Taxonomy" id="2038154"/>
    <lineage>
        <taxon>Eukaryota</taxon>
        <taxon>Metazoa</taxon>
        <taxon>Ecdysozoa</taxon>
        <taxon>Arthropoda</taxon>
        <taxon>Hexapoda</taxon>
        <taxon>Insecta</taxon>
        <taxon>Pterygota</taxon>
        <taxon>Neoptera</taxon>
        <taxon>Endopterygota</taxon>
        <taxon>Coleoptera</taxon>
        <taxon>Polyphaga</taxon>
        <taxon>Elateriformia</taxon>
        <taxon>Elateroidea</taxon>
        <taxon>Elateridae</taxon>
        <taxon>Agrypninae</taxon>
        <taxon>Pyrophorini</taxon>
        <taxon>Ignelater</taxon>
    </lineage>
</organism>
<evidence type="ECO:0000256" key="2">
    <source>
        <dbReference type="ARBA" id="ARBA00007664"/>
    </source>
</evidence>
<sequence length="286" mass="32647">MKSFAVLLILFLLLIHEAVPKKQLKRQRSRYKKILRIVGGRLVHKNDDYLSAVSIIYRPHLKKDLIKLACGATIIHKYWSLTASHCLKPIPNRLIMSKHIFLRGNTTYWDGSSKHYQDHFIADYSLHEDYLGPQNQFDNDIALLKVKEPFTGVYEKPVCIASRSYTYIENTSAVVFGWGFTDPHKQDSNSKALKAADIRITNFSTCLKIHESINKMVSARMVCAWGHKTDSCTGDSGGPMIQNDTLIGIVSWGMECASDHWPGIYTRISEFPEWILRKIKSLSKTT</sequence>
<dbReference type="SMART" id="SM00020">
    <property type="entry name" value="Tryp_SPc"/>
    <property type="match status" value="1"/>
</dbReference>
<dbReference type="InterPro" id="IPR009003">
    <property type="entry name" value="Peptidase_S1_PA"/>
</dbReference>
<dbReference type="AlphaFoldDB" id="A0A8K0G5H7"/>
<dbReference type="SUPFAM" id="SSF50494">
    <property type="entry name" value="Trypsin-like serine proteases"/>
    <property type="match status" value="1"/>
</dbReference>
<keyword evidence="5 7" id="KW-0720">Serine protease</keyword>
<dbReference type="GO" id="GO:0004252">
    <property type="term" value="F:serine-type endopeptidase activity"/>
    <property type="evidence" value="ECO:0007669"/>
    <property type="project" value="InterPro"/>
</dbReference>
<evidence type="ECO:0000256" key="8">
    <source>
        <dbReference type="SAM" id="SignalP"/>
    </source>
</evidence>
<feature type="domain" description="Peptidase S1" evidence="9">
    <location>
        <begin position="37"/>
        <end position="280"/>
    </location>
</feature>
<evidence type="ECO:0000259" key="9">
    <source>
        <dbReference type="PROSITE" id="PS50240"/>
    </source>
</evidence>
<dbReference type="OrthoDB" id="6759104at2759"/>
<name>A0A8K0G5H7_IGNLU</name>
<evidence type="ECO:0000313" key="11">
    <source>
        <dbReference type="Proteomes" id="UP000801492"/>
    </source>
</evidence>
<protein>
    <recommendedName>
        <fullName evidence="9">Peptidase S1 domain-containing protein</fullName>
    </recommendedName>
</protein>
<dbReference type="InterPro" id="IPR043504">
    <property type="entry name" value="Peptidase_S1_PA_chymotrypsin"/>
</dbReference>
<evidence type="ECO:0000313" key="10">
    <source>
        <dbReference type="EMBL" id="KAF2886636.1"/>
    </source>
</evidence>
<dbReference type="Pfam" id="PF00089">
    <property type="entry name" value="Trypsin"/>
    <property type="match status" value="1"/>
</dbReference>
<dbReference type="InterPro" id="IPR001314">
    <property type="entry name" value="Peptidase_S1A"/>
</dbReference>
<comment type="caution">
    <text evidence="10">The sequence shown here is derived from an EMBL/GenBank/DDBJ whole genome shotgun (WGS) entry which is preliminary data.</text>
</comment>
<keyword evidence="8" id="KW-0732">Signal</keyword>
<keyword evidence="11" id="KW-1185">Reference proteome</keyword>
<comment type="similarity">
    <text evidence="2">Belongs to the peptidase S1 family.</text>
</comment>
<feature type="signal peptide" evidence="8">
    <location>
        <begin position="1"/>
        <end position="20"/>
    </location>
</feature>
<dbReference type="EMBL" id="VTPC01087054">
    <property type="protein sequence ID" value="KAF2886636.1"/>
    <property type="molecule type" value="Genomic_DNA"/>
</dbReference>
<evidence type="ECO:0000256" key="6">
    <source>
        <dbReference type="ARBA" id="ARBA00023157"/>
    </source>
</evidence>
<dbReference type="InterPro" id="IPR018114">
    <property type="entry name" value="TRYPSIN_HIS"/>
</dbReference>
<proteinExistence type="inferred from homology"/>
<dbReference type="GO" id="GO:0005576">
    <property type="term" value="C:extracellular region"/>
    <property type="evidence" value="ECO:0007669"/>
    <property type="project" value="UniProtKB-SubCell"/>
</dbReference>
<gene>
    <name evidence="10" type="ORF">ILUMI_19536</name>
</gene>
<evidence type="ECO:0000256" key="3">
    <source>
        <dbReference type="ARBA" id="ARBA00022670"/>
    </source>
</evidence>
<dbReference type="Proteomes" id="UP000801492">
    <property type="component" value="Unassembled WGS sequence"/>
</dbReference>
<dbReference type="GO" id="GO:0006508">
    <property type="term" value="P:proteolysis"/>
    <property type="evidence" value="ECO:0007669"/>
    <property type="project" value="UniProtKB-KW"/>
</dbReference>
<dbReference type="FunFam" id="2.40.10.10:FF:000036">
    <property type="entry name" value="Trypsin beta"/>
    <property type="match status" value="1"/>
</dbReference>
<dbReference type="CDD" id="cd00190">
    <property type="entry name" value="Tryp_SPc"/>
    <property type="match status" value="1"/>
</dbReference>
<comment type="subcellular location">
    <subcellularLocation>
        <location evidence="1">Secreted</location>
        <location evidence="1">Extracellular space</location>
    </subcellularLocation>
</comment>
<dbReference type="PROSITE" id="PS50240">
    <property type="entry name" value="TRYPSIN_DOM"/>
    <property type="match status" value="1"/>
</dbReference>
<reference evidence="10" key="1">
    <citation type="submission" date="2019-08" db="EMBL/GenBank/DDBJ databases">
        <title>The genome of the North American firefly Photinus pyralis.</title>
        <authorList>
            <consortium name="Photinus pyralis genome working group"/>
            <person name="Fallon T.R."/>
            <person name="Sander Lower S.E."/>
            <person name="Weng J.-K."/>
        </authorList>
    </citation>
    <scope>NUCLEOTIDE SEQUENCE</scope>
    <source>
        <strain evidence="10">TRF0915ILg1</strain>
        <tissue evidence="10">Whole body</tissue>
    </source>
</reference>
<dbReference type="InterPro" id="IPR001254">
    <property type="entry name" value="Trypsin_dom"/>
</dbReference>
<evidence type="ECO:0000256" key="7">
    <source>
        <dbReference type="RuleBase" id="RU363034"/>
    </source>
</evidence>
<dbReference type="PRINTS" id="PR00722">
    <property type="entry name" value="CHYMOTRYPSIN"/>
</dbReference>
<dbReference type="PANTHER" id="PTHR24276">
    <property type="entry name" value="POLYSERASE-RELATED"/>
    <property type="match status" value="1"/>
</dbReference>
<evidence type="ECO:0000256" key="5">
    <source>
        <dbReference type="ARBA" id="ARBA00022825"/>
    </source>
</evidence>
<feature type="chain" id="PRO_5035440990" description="Peptidase S1 domain-containing protein" evidence="8">
    <location>
        <begin position="21"/>
        <end position="286"/>
    </location>
</feature>
<evidence type="ECO:0000256" key="1">
    <source>
        <dbReference type="ARBA" id="ARBA00004239"/>
    </source>
</evidence>
<evidence type="ECO:0000256" key="4">
    <source>
        <dbReference type="ARBA" id="ARBA00022801"/>
    </source>
</evidence>
<keyword evidence="3 7" id="KW-0645">Protease</keyword>
<dbReference type="PROSITE" id="PS00134">
    <property type="entry name" value="TRYPSIN_HIS"/>
    <property type="match status" value="1"/>
</dbReference>
<dbReference type="InterPro" id="IPR050430">
    <property type="entry name" value="Peptidase_S1"/>
</dbReference>
<accession>A0A8K0G5H7</accession>
<dbReference type="Gene3D" id="2.40.10.10">
    <property type="entry name" value="Trypsin-like serine proteases"/>
    <property type="match status" value="1"/>
</dbReference>
<keyword evidence="6" id="KW-1015">Disulfide bond</keyword>
<dbReference type="PROSITE" id="PS00135">
    <property type="entry name" value="TRYPSIN_SER"/>
    <property type="match status" value="1"/>
</dbReference>
<keyword evidence="4 7" id="KW-0378">Hydrolase</keyword>